<evidence type="ECO:0000256" key="2">
    <source>
        <dbReference type="ARBA" id="ARBA00022771"/>
    </source>
</evidence>
<keyword evidence="2" id="KW-0863">Zinc-finger</keyword>
<dbReference type="EMBL" id="HACA01023280">
    <property type="protein sequence ID" value="CDW40641.1"/>
    <property type="molecule type" value="Transcribed_RNA"/>
</dbReference>
<accession>A0A0K2USF2</accession>
<dbReference type="Pfam" id="PF00105">
    <property type="entry name" value="zf-C4"/>
    <property type="match status" value="1"/>
</dbReference>
<name>A0A0K2USF2_LEPSM</name>
<evidence type="ECO:0000256" key="6">
    <source>
        <dbReference type="ARBA" id="ARBA00023163"/>
    </source>
</evidence>
<evidence type="ECO:0000256" key="7">
    <source>
        <dbReference type="ARBA" id="ARBA00023170"/>
    </source>
</evidence>
<dbReference type="PROSITE" id="PS00031">
    <property type="entry name" value="NUCLEAR_REC_DBD_1"/>
    <property type="match status" value="1"/>
</dbReference>
<dbReference type="GO" id="GO:0008270">
    <property type="term" value="F:zinc ion binding"/>
    <property type="evidence" value="ECO:0007669"/>
    <property type="project" value="UniProtKB-KW"/>
</dbReference>
<dbReference type="SUPFAM" id="SSF57716">
    <property type="entry name" value="Glucocorticoid receptor-like (DNA-binding domain)"/>
    <property type="match status" value="1"/>
</dbReference>
<dbReference type="SMART" id="SM00399">
    <property type="entry name" value="ZnF_C4"/>
    <property type="match status" value="1"/>
</dbReference>
<evidence type="ECO:0000256" key="5">
    <source>
        <dbReference type="ARBA" id="ARBA00023125"/>
    </source>
</evidence>
<evidence type="ECO:0000313" key="10">
    <source>
        <dbReference type="EMBL" id="CDW40641.1"/>
    </source>
</evidence>
<organism evidence="10">
    <name type="scientific">Lepeophtheirus salmonis</name>
    <name type="common">Salmon louse</name>
    <name type="synonym">Caligus salmonis</name>
    <dbReference type="NCBI Taxonomy" id="72036"/>
    <lineage>
        <taxon>Eukaryota</taxon>
        <taxon>Metazoa</taxon>
        <taxon>Ecdysozoa</taxon>
        <taxon>Arthropoda</taxon>
        <taxon>Crustacea</taxon>
        <taxon>Multicrustacea</taxon>
        <taxon>Hexanauplia</taxon>
        <taxon>Copepoda</taxon>
        <taxon>Siphonostomatoida</taxon>
        <taxon>Caligidae</taxon>
        <taxon>Lepeophtheirus</taxon>
    </lineage>
</organism>
<dbReference type="PROSITE" id="PS51030">
    <property type="entry name" value="NUCLEAR_REC_DBD_2"/>
    <property type="match status" value="1"/>
</dbReference>
<dbReference type="InterPro" id="IPR013088">
    <property type="entry name" value="Znf_NHR/GATA"/>
</dbReference>
<evidence type="ECO:0000256" key="3">
    <source>
        <dbReference type="ARBA" id="ARBA00022833"/>
    </source>
</evidence>
<dbReference type="GO" id="GO:0003700">
    <property type="term" value="F:DNA-binding transcription factor activity"/>
    <property type="evidence" value="ECO:0007669"/>
    <property type="project" value="InterPro"/>
</dbReference>
<evidence type="ECO:0000256" key="8">
    <source>
        <dbReference type="ARBA" id="ARBA00023242"/>
    </source>
</evidence>
<keyword evidence="7" id="KW-0675">Receptor</keyword>
<reference evidence="10" key="1">
    <citation type="submission" date="2014-05" db="EMBL/GenBank/DDBJ databases">
        <authorList>
            <person name="Chronopoulou M."/>
        </authorList>
    </citation>
    <scope>NUCLEOTIDE SEQUENCE</scope>
    <source>
        <tissue evidence="10">Whole organism</tissue>
    </source>
</reference>
<keyword evidence="3" id="KW-0862">Zinc</keyword>
<proteinExistence type="predicted"/>
<evidence type="ECO:0000256" key="1">
    <source>
        <dbReference type="ARBA" id="ARBA00022723"/>
    </source>
</evidence>
<dbReference type="PANTHER" id="PTHR24083">
    <property type="entry name" value="NUCLEAR HORMONE RECEPTOR"/>
    <property type="match status" value="1"/>
</dbReference>
<dbReference type="AlphaFoldDB" id="A0A0K2USF2"/>
<keyword evidence="6" id="KW-0804">Transcription</keyword>
<evidence type="ECO:0000256" key="4">
    <source>
        <dbReference type="ARBA" id="ARBA00023015"/>
    </source>
</evidence>
<keyword evidence="1" id="KW-0479">Metal-binding</keyword>
<keyword evidence="4" id="KW-0805">Transcription regulation</keyword>
<dbReference type="InterPro" id="IPR001628">
    <property type="entry name" value="Znf_hrmn_rcpt"/>
</dbReference>
<dbReference type="GO" id="GO:0043565">
    <property type="term" value="F:sequence-specific DNA binding"/>
    <property type="evidence" value="ECO:0007669"/>
    <property type="project" value="InterPro"/>
</dbReference>
<protein>
    <recommendedName>
        <fullName evidence="9">Nuclear receptor domain-containing protein</fullName>
    </recommendedName>
</protein>
<feature type="domain" description="Nuclear receptor" evidence="9">
    <location>
        <begin position="25"/>
        <end position="113"/>
    </location>
</feature>
<evidence type="ECO:0000259" key="9">
    <source>
        <dbReference type="PROSITE" id="PS51030"/>
    </source>
</evidence>
<keyword evidence="5" id="KW-0238">DNA-binding</keyword>
<dbReference type="PRINTS" id="PR00047">
    <property type="entry name" value="STROIDFINGER"/>
</dbReference>
<sequence length="337" mass="38248">MGPSSSIKVGKRCTSKIGDDDVGEDLLCRVCRVVEYQFHHYGAYACNRCRAFFRRMVRRQRKGNPPTPCITTKGVPPITDAPICDISLFRGACQACRFLACLNKGMDPSLVLTDEVRTSRYSRSNQATKKINIPRKKQSIKSKKKSLKKENSVPIHSTNSKFYYDSPVVIAPWSKDIQASIVNEEEEETSIANLPPVEMVFVDEEEEEEDPLVVDDADPIIGGVGDMIMKDHVDRSLKETALDVVSWEDQRSILTSGPDQFSLEELYKFVEEHPQQEYEQEIKPLRFDEYDKGLQTPSFEGLNTPSYDHQLENTVLNFSFSVPEMESSSLLDDMLDN</sequence>
<keyword evidence="8" id="KW-0539">Nucleus</keyword>
<dbReference type="Gene3D" id="3.30.50.10">
    <property type="entry name" value="Erythroid Transcription Factor GATA-1, subunit A"/>
    <property type="match status" value="1"/>
</dbReference>
<dbReference type="InterPro" id="IPR050274">
    <property type="entry name" value="Nuclear_hormone_rcpt_NR2"/>
</dbReference>